<dbReference type="AlphaFoldDB" id="A0A8J2NUP4"/>
<reference evidence="1" key="1">
    <citation type="submission" date="2021-06" db="EMBL/GenBank/DDBJ databases">
        <authorList>
            <person name="Hodson N. C."/>
            <person name="Mongue J. A."/>
            <person name="Jaron S. K."/>
        </authorList>
    </citation>
    <scope>NUCLEOTIDE SEQUENCE</scope>
</reference>
<dbReference type="OrthoDB" id="10029135at2759"/>
<organism evidence="1 2">
    <name type="scientific">Allacma fusca</name>
    <dbReference type="NCBI Taxonomy" id="39272"/>
    <lineage>
        <taxon>Eukaryota</taxon>
        <taxon>Metazoa</taxon>
        <taxon>Ecdysozoa</taxon>
        <taxon>Arthropoda</taxon>
        <taxon>Hexapoda</taxon>
        <taxon>Collembola</taxon>
        <taxon>Symphypleona</taxon>
        <taxon>Sminthuridae</taxon>
        <taxon>Allacma</taxon>
    </lineage>
</organism>
<proteinExistence type="predicted"/>
<accession>A0A8J2NUP4</accession>
<comment type="caution">
    <text evidence="1">The sequence shown here is derived from an EMBL/GenBank/DDBJ whole genome shotgun (WGS) entry which is preliminary data.</text>
</comment>
<dbReference type="EMBL" id="CAJVCH010027862">
    <property type="protein sequence ID" value="CAG7703171.1"/>
    <property type="molecule type" value="Genomic_DNA"/>
</dbReference>
<protein>
    <submittedName>
        <fullName evidence="1">Uncharacterized protein</fullName>
    </submittedName>
</protein>
<gene>
    <name evidence="1" type="ORF">AFUS01_LOCUS4474</name>
</gene>
<name>A0A8J2NUP4_9HEXA</name>
<keyword evidence="2" id="KW-1185">Reference proteome</keyword>
<evidence type="ECO:0000313" key="1">
    <source>
        <dbReference type="EMBL" id="CAG7703171.1"/>
    </source>
</evidence>
<feature type="non-terminal residue" evidence="1">
    <location>
        <position position="1"/>
    </location>
</feature>
<sequence>MEHSPSLKEYETQVLQMRVNAEEPEIDDSDLQVDLNL</sequence>
<evidence type="ECO:0000313" key="2">
    <source>
        <dbReference type="Proteomes" id="UP000708208"/>
    </source>
</evidence>
<dbReference type="Proteomes" id="UP000708208">
    <property type="component" value="Unassembled WGS sequence"/>
</dbReference>